<sequence length="195" mass="19963">MDAYMGTITVYGFNYAPQDWALCQGQTYQVSQYEALYSLLGTLYGGTASQNFKLPNLTGRMAIGTGPAQPAYNLPAYNPGQFGGTQNVALSVANLPAHSHTATSMAVTFHAAGTPTPATPASAPSASNPYLGASGAGTGLATIWSTALNNPVSVQGLSATGNTDLTGGNAPVSVLNPFLALNFCIAINGLYPVRP</sequence>
<feature type="domain" description="Phage tail collar" evidence="1">
    <location>
        <begin position="6"/>
        <end position="61"/>
    </location>
</feature>
<dbReference type="InterPro" id="IPR037053">
    <property type="entry name" value="Phage_tail_collar_dom_sf"/>
</dbReference>
<organism evidence="3 4">
    <name type="scientific">Chromobacterium haemolyticum</name>
    <dbReference type="NCBI Taxonomy" id="394935"/>
    <lineage>
        <taxon>Bacteria</taxon>
        <taxon>Pseudomonadati</taxon>
        <taxon>Pseudomonadota</taxon>
        <taxon>Betaproteobacteria</taxon>
        <taxon>Neisseriales</taxon>
        <taxon>Chromobacteriaceae</taxon>
        <taxon>Chromobacterium</taxon>
    </lineage>
</organism>
<proteinExistence type="predicted"/>
<evidence type="ECO:0000313" key="2">
    <source>
        <dbReference type="EMBL" id="MBO0417470.1"/>
    </source>
</evidence>
<dbReference type="OrthoDB" id="9810174at2"/>
<dbReference type="SUPFAM" id="SSF88874">
    <property type="entry name" value="Receptor-binding domain of short tail fibre protein gp12"/>
    <property type="match status" value="1"/>
</dbReference>
<protein>
    <submittedName>
        <fullName evidence="3">Phage tail protein</fullName>
    </submittedName>
    <submittedName>
        <fullName evidence="2">Tail fiber protein</fullName>
    </submittedName>
</protein>
<reference evidence="3 4" key="1">
    <citation type="submission" date="2017-02" db="EMBL/GenBank/DDBJ databases">
        <title>Chromobacterium haemolyticum H5244.</title>
        <authorList>
            <person name="Gulvik C.A."/>
        </authorList>
    </citation>
    <scope>NUCLEOTIDE SEQUENCE [LARGE SCALE GENOMIC DNA]</scope>
    <source>
        <strain evidence="3 4">H5244</strain>
    </source>
</reference>
<evidence type="ECO:0000313" key="4">
    <source>
        <dbReference type="Proteomes" id="UP000192721"/>
    </source>
</evidence>
<dbReference type="AlphaFoldDB" id="A0A1W0CAN2"/>
<accession>A0A1W0CAN2</accession>
<evidence type="ECO:0000313" key="5">
    <source>
        <dbReference type="Proteomes" id="UP000664349"/>
    </source>
</evidence>
<dbReference type="InterPro" id="IPR011083">
    <property type="entry name" value="Phage_tail_collar_dom"/>
</dbReference>
<dbReference type="EMBL" id="MUKV01000019">
    <property type="protein sequence ID" value="OQS37301.1"/>
    <property type="molecule type" value="Genomic_DNA"/>
</dbReference>
<evidence type="ECO:0000313" key="3">
    <source>
        <dbReference type="EMBL" id="OQS37301.1"/>
    </source>
</evidence>
<name>A0A1W0CAN2_9NEIS</name>
<evidence type="ECO:0000259" key="1">
    <source>
        <dbReference type="Pfam" id="PF07484"/>
    </source>
</evidence>
<dbReference type="GeneID" id="58557822"/>
<dbReference type="EMBL" id="JAFLRD010000016">
    <property type="protein sequence ID" value="MBO0417470.1"/>
    <property type="molecule type" value="Genomic_DNA"/>
</dbReference>
<dbReference type="Gene3D" id="3.90.1340.10">
    <property type="entry name" value="Phage tail collar domain"/>
    <property type="match status" value="1"/>
</dbReference>
<keyword evidence="5" id="KW-1185">Reference proteome</keyword>
<dbReference type="STRING" id="394935.GCA_000758475_04532"/>
<comment type="caution">
    <text evidence="3">The sequence shown here is derived from an EMBL/GenBank/DDBJ whole genome shotgun (WGS) entry which is preliminary data.</text>
</comment>
<gene>
    <name evidence="3" type="ORF">B0T45_14420</name>
    <name evidence="2" type="ORF">J1C50_18300</name>
</gene>
<reference evidence="2 5" key="2">
    <citation type="submission" date="2021-03" db="EMBL/GenBank/DDBJ databases">
        <title>First Case of infection caused by Chromobacterium haemolyticum derived from water in China.</title>
        <authorList>
            <person name="Chen J."/>
            <person name="Liu C."/>
        </authorList>
    </citation>
    <scope>NUCLEOTIDE SEQUENCE [LARGE SCALE GENOMIC DNA]</scope>
    <source>
        <strain evidence="2 5">WJ-5</strain>
    </source>
</reference>
<dbReference type="Proteomes" id="UP000664349">
    <property type="component" value="Unassembled WGS sequence"/>
</dbReference>
<dbReference type="RefSeq" id="WP_019104296.1">
    <property type="nucleotide sequence ID" value="NZ_AP019312.1"/>
</dbReference>
<dbReference type="Pfam" id="PF07484">
    <property type="entry name" value="Collar"/>
    <property type="match status" value="1"/>
</dbReference>
<dbReference type="Proteomes" id="UP000192721">
    <property type="component" value="Unassembled WGS sequence"/>
</dbReference>